<protein>
    <submittedName>
        <fullName evidence="3">Uncharacterized protein</fullName>
    </submittedName>
</protein>
<feature type="compositionally biased region" description="Basic residues" evidence="1">
    <location>
        <begin position="51"/>
        <end position="60"/>
    </location>
</feature>
<gene>
    <name evidence="3" type="ORF">ORY91_001227</name>
</gene>
<dbReference type="AlphaFoldDB" id="A0A9X4E1L1"/>
<evidence type="ECO:0000256" key="1">
    <source>
        <dbReference type="SAM" id="MobiDB-lite"/>
    </source>
</evidence>
<keyword evidence="2" id="KW-1133">Transmembrane helix</keyword>
<comment type="caution">
    <text evidence="3">The sequence shown here is derived from an EMBL/GenBank/DDBJ whole genome shotgun (WGS) entry which is preliminary data.</text>
</comment>
<evidence type="ECO:0000256" key="2">
    <source>
        <dbReference type="SAM" id="Phobius"/>
    </source>
</evidence>
<organism evidence="3">
    <name type="scientific">Neisseria leonii</name>
    <dbReference type="NCBI Taxonomy" id="2995413"/>
    <lineage>
        <taxon>Bacteria</taxon>
        <taxon>Pseudomonadati</taxon>
        <taxon>Pseudomonadota</taxon>
        <taxon>Betaproteobacteria</taxon>
        <taxon>Neisseriales</taxon>
        <taxon>Neisseriaceae</taxon>
        <taxon>Neisseria</taxon>
    </lineage>
</organism>
<dbReference type="EMBL" id="JAPQFL010000003">
    <property type="protein sequence ID" value="MDD9327815.1"/>
    <property type="molecule type" value="Genomic_DNA"/>
</dbReference>
<accession>A0A9X4E1L1</accession>
<sequence>MSAYARIHILHLLCAVAFAGGIIFEALVLSALHNGRLPSPTHRETESVLSKRPHASCRLS</sequence>
<reference evidence="3" key="1">
    <citation type="submission" date="2022-10" db="EMBL/GenBank/DDBJ databases">
        <authorList>
            <person name="Boutroux M."/>
        </authorList>
    </citation>
    <scope>NUCLEOTIDE SEQUENCE</scope>
    <source>
        <strain evidence="3">51.81</strain>
    </source>
</reference>
<name>A0A9X4E1L1_9NEIS</name>
<keyword evidence="2" id="KW-0812">Transmembrane</keyword>
<keyword evidence="2" id="KW-0472">Membrane</keyword>
<feature type="transmembrane region" description="Helical" evidence="2">
    <location>
        <begin position="12"/>
        <end position="32"/>
    </location>
</feature>
<proteinExistence type="predicted"/>
<evidence type="ECO:0000313" key="3">
    <source>
        <dbReference type="EMBL" id="MDD9327815.1"/>
    </source>
</evidence>
<feature type="region of interest" description="Disordered" evidence="1">
    <location>
        <begin position="37"/>
        <end position="60"/>
    </location>
</feature>